<evidence type="ECO:0000256" key="2">
    <source>
        <dbReference type="ARBA" id="ARBA00007727"/>
    </source>
</evidence>
<keyword evidence="3 7" id="KW-0812">Transmembrane</keyword>
<comment type="caution">
    <text evidence="10">The sequence shown here is derived from an EMBL/GenBank/DDBJ whole genome shotgun (WGS) entry which is preliminary data.</text>
</comment>
<dbReference type="GO" id="GO:0005794">
    <property type="term" value="C:Golgi apparatus"/>
    <property type="evidence" value="ECO:0007669"/>
    <property type="project" value="TreeGrafter"/>
</dbReference>
<dbReference type="InterPro" id="IPR026057">
    <property type="entry name" value="TBL_C"/>
</dbReference>
<dbReference type="GO" id="GO:0016413">
    <property type="term" value="F:O-acetyltransferase activity"/>
    <property type="evidence" value="ECO:0007669"/>
    <property type="project" value="InterPro"/>
</dbReference>
<dbReference type="Proteomes" id="UP001229421">
    <property type="component" value="Unassembled WGS sequence"/>
</dbReference>
<evidence type="ECO:0000256" key="4">
    <source>
        <dbReference type="ARBA" id="ARBA00022968"/>
    </source>
</evidence>
<evidence type="ECO:0008006" key="12">
    <source>
        <dbReference type="Google" id="ProtNLM"/>
    </source>
</evidence>
<dbReference type="AlphaFoldDB" id="A0AAD8P3W5"/>
<feature type="domain" description="Trichome birefringence-like N-terminal" evidence="9">
    <location>
        <begin position="170"/>
        <end position="223"/>
    </location>
</feature>
<dbReference type="InterPro" id="IPR025846">
    <property type="entry name" value="TBL_N"/>
</dbReference>
<dbReference type="EMBL" id="JAUHHV010000001">
    <property type="protein sequence ID" value="KAK1438195.1"/>
    <property type="molecule type" value="Genomic_DNA"/>
</dbReference>
<dbReference type="Pfam" id="PF13839">
    <property type="entry name" value="PC-Esterase"/>
    <property type="match status" value="1"/>
</dbReference>
<name>A0AAD8P3W5_TARER</name>
<feature type="transmembrane region" description="Helical" evidence="7">
    <location>
        <begin position="23"/>
        <end position="42"/>
    </location>
</feature>
<evidence type="ECO:0000256" key="5">
    <source>
        <dbReference type="ARBA" id="ARBA00022989"/>
    </source>
</evidence>
<evidence type="ECO:0000313" key="11">
    <source>
        <dbReference type="Proteomes" id="UP001229421"/>
    </source>
</evidence>
<dbReference type="PANTHER" id="PTHR32285:SF309">
    <property type="entry name" value="PMR5 DOMAIN, PC-ESTERASE, PROTEIN TRICHOME BIREFRINGENCE-LIKE 2"/>
    <property type="match status" value="1"/>
</dbReference>
<dbReference type="PANTHER" id="PTHR32285">
    <property type="entry name" value="PROTEIN TRICHOME BIREFRINGENCE-LIKE 9-RELATED"/>
    <property type="match status" value="1"/>
</dbReference>
<comment type="similarity">
    <text evidence="2">Belongs to the PC-esterase family. TBL subfamily.</text>
</comment>
<proteinExistence type="inferred from homology"/>
<protein>
    <recommendedName>
        <fullName evidence="12">Trichome birefringence-like N-terminal domain-containing protein</fullName>
    </recommendedName>
</protein>
<evidence type="ECO:0000259" key="9">
    <source>
        <dbReference type="Pfam" id="PF14416"/>
    </source>
</evidence>
<sequence length="522" mass="60045">MDLKKLVAITDHFPNCASPRKKVVSGFGVGFVSFFVFLFILFSNSCFKNPNSDNKVFILGFNISNNTSLTQLQQNPKILVQPNASNLDISLRIMNDTGKGYNNNSGLLPGTVKNGSFNEISAKVDDFKDTHLIKLKDVEIGNGSGRSDGLDEEDHGKMAQKLGKVGSSFEECDIFDGRWVKDDTKPYYPAGSCPYVDKDINCYLNKRPDDEFVKWRWQPYGCEIPSLNATDFLERLRGKKMVFVGDSLNRNMWESLVCILRHSLKNKTRVYEISGRAQFKKRGIYAFRFEDYNCTVDFVSSPFLVRESTFKGENGSLETLRLDLMERTTPMYQDADILIFNTGHWWTHDKTSRGENYYQEGNHVYPRLKALDAYTRALSTWAKWVDKNIDSRKTQVIFRGYSLTHFRGGQWNSGGQCHTETEPIFNASHLTNYPSKMRAFENVMHVIKTPVIYLNISRLTDYRKDGHPSIYRSKYRLMTLKQQTSTEHFQDCSHWCLPGVPDTWNELLYASLLKVGRGSWKR</sequence>
<accession>A0AAD8P3W5</accession>
<dbReference type="Pfam" id="PF14416">
    <property type="entry name" value="PMR5N"/>
    <property type="match status" value="1"/>
</dbReference>
<evidence type="ECO:0000259" key="8">
    <source>
        <dbReference type="Pfam" id="PF13839"/>
    </source>
</evidence>
<evidence type="ECO:0000256" key="1">
    <source>
        <dbReference type="ARBA" id="ARBA00004167"/>
    </source>
</evidence>
<feature type="domain" description="Trichome birefringence-like C-terminal" evidence="8">
    <location>
        <begin position="224"/>
        <end position="510"/>
    </location>
</feature>
<keyword evidence="5 7" id="KW-1133">Transmembrane helix</keyword>
<evidence type="ECO:0000256" key="7">
    <source>
        <dbReference type="SAM" id="Phobius"/>
    </source>
</evidence>
<organism evidence="10 11">
    <name type="scientific">Tagetes erecta</name>
    <name type="common">African marigold</name>
    <dbReference type="NCBI Taxonomy" id="13708"/>
    <lineage>
        <taxon>Eukaryota</taxon>
        <taxon>Viridiplantae</taxon>
        <taxon>Streptophyta</taxon>
        <taxon>Embryophyta</taxon>
        <taxon>Tracheophyta</taxon>
        <taxon>Spermatophyta</taxon>
        <taxon>Magnoliopsida</taxon>
        <taxon>eudicotyledons</taxon>
        <taxon>Gunneridae</taxon>
        <taxon>Pentapetalae</taxon>
        <taxon>asterids</taxon>
        <taxon>campanulids</taxon>
        <taxon>Asterales</taxon>
        <taxon>Asteraceae</taxon>
        <taxon>Asteroideae</taxon>
        <taxon>Heliantheae alliance</taxon>
        <taxon>Tageteae</taxon>
        <taxon>Tagetes</taxon>
    </lineage>
</organism>
<evidence type="ECO:0000256" key="3">
    <source>
        <dbReference type="ARBA" id="ARBA00022692"/>
    </source>
</evidence>
<keyword evidence="11" id="KW-1185">Reference proteome</keyword>
<evidence type="ECO:0000256" key="6">
    <source>
        <dbReference type="ARBA" id="ARBA00023136"/>
    </source>
</evidence>
<evidence type="ECO:0000313" key="10">
    <source>
        <dbReference type="EMBL" id="KAK1438195.1"/>
    </source>
</evidence>
<keyword evidence="4" id="KW-0735">Signal-anchor</keyword>
<keyword evidence="6 7" id="KW-0472">Membrane</keyword>
<comment type="subcellular location">
    <subcellularLocation>
        <location evidence="1">Membrane</location>
        <topology evidence="1">Single-pass membrane protein</topology>
    </subcellularLocation>
</comment>
<dbReference type="InterPro" id="IPR029962">
    <property type="entry name" value="TBL"/>
</dbReference>
<gene>
    <name evidence="10" type="ORF">QVD17_04000</name>
</gene>
<reference evidence="10" key="1">
    <citation type="journal article" date="2023" name="bioRxiv">
        <title>Improved chromosome-level genome assembly for marigold (Tagetes erecta).</title>
        <authorList>
            <person name="Jiang F."/>
            <person name="Yuan L."/>
            <person name="Wang S."/>
            <person name="Wang H."/>
            <person name="Xu D."/>
            <person name="Wang A."/>
            <person name="Fan W."/>
        </authorList>
    </citation>
    <scope>NUCLEOTIDE SEQUENCE</scope>
    <source>
        <strain evidence="10">WSJ</strain>
        <tissue evidence="10">Leaf</tissue>
    </source>
</reference>
<dbReference type="GO" id="GO:0016020">
    <property type="term" value="C:membrane"/>
    <property type="evidence" value="ECO:0007669"/>
    <property type="project" value="UniProtKB-SubCell"/>
</dbReference>